<gene>
    <name evidence="2" type="ORF">SAMN06265218_11726</name>
</gene>
<protein>
    <recommendedName>
        <fullName evidence="4">Outer membrane protein beta-barrel domain-containing protein</fullName>
    </recommendedName>
</protein>
<accession>A0A521EL37</accession>
<dbReference type="OrthoDB" id="1098760at2"/>
<dbReference type="EMBL" id="FXTH01000017">
    <property type="protein sequence ID" value="SMO84639.1"/>
    <property type="molecule type" value="Genomic_DNA"/>
</dbReference>
<reference evidence="2 3" key="1">
    <citation type="submission" date="2017-05" db="EMBL/GenBank/DDBJ databases">
        <authorList>
            <person name="Varghese N."/>
            <person name="Submissions S."/>
        </authorList>
    </citation>
    <scope>NUCLEOTIDE SEQUENCE [LARGE SCALE GENOMIC DNA]</scope>
    <source>
        <strain evidence="2 3">DSM 21194</strain>
    </source>
</reference>
<evidence type="ECO:0000256" key="1">
    <source>
        <dbReference type="SAM" id="SignalP"/>
    </source>
</evidence>
<keyword evidence="1" id="KW-0732">Signal</keyword>
<evidence type="ECO:0000313" key="2">
    <source>
        <dbReference type="EMBL" id="SMO84639.1"/>
    </source>
</evidence>
<evidence type="ECO:0008006" key="4">
    <source>
        <dbReference type="Google" id="ProtNLM"/>
    </source>
</evidence>
<keyword evidence="3" id="KW-1185">Reference proteome</keyword>
<sequence>MKTILFPALLFLLLISSTASGQDDTYGIKAGVQSAGAHTDPATSGRVAGFGIYGFAELSVAKGLFSTFDLGYTQRGFTNSQEETNASGERVQTVEATTRLSYLSFTGLLNTTLSASGPFYIGAGPRFDYLIDTSPGKYEFTSASVEDHTAEALKNVVVGGSVVAGIKNLEISHAAFRVEVKYEIDISDSFGSSPFTYRNNALMLVLGVTL</sequence>
<evidence type="ECO:0000313" key="3">
    <source>
        <dbReference type="Proteomes" id="UP000317593"/>
    </source>
</evidence>
<proteinExistence type="predicted"/>
<dbReference type="RefSeq" id="WP_142715602.1">
    <property type="nucleotide sequence ID" value="NZ_FXTH01000017.1"/>
</dbReference>
<feature type="chain" id="PRO_5022179498" description="Outer membrane protein beta-barrel domain-containing protein" evidence="1">
    <location>
        <begin position="22"/>
        <end position="210"/>
    </location>
</feature>
<organism evidence="2 3">
    <name type="scientific">Fodinibius sediminis</name>
    <dbReference type="NCBI Taxonomy" id="1214077"/>
    <lineage>
        <taxon>Bacteria</taxon>
        <taxon>Pseudomonadati</taxon>
        <taxon>Balneolota</taxon>
        <taxon>Balneolia</taxon>
        <taxon>Balneolales</taxon>
        <taxon>Balneolaceae</taxon>
        <taxon>Fodinibius</taxon>
    </lineage>
</organism>
<dbReference type="AlphaFoldDB" id="A0A521EL37"/>
<dbReference type="Proteomes" id="UP000317593">
    <property type="component" value="Unassembled WGS sequence"/>
</dbReference>
<name>A0A521EL37_9BACT</name>
<feature type="signal peptide" evidence="1">
    <location>
        <begin position="1"/>
        <end position="21"/>
    </location>
</feature>